<dbReference type="GeneID" id="79315327"/>
<proteinExistence type="inferred from homology"/>
<keyword evidence="3" id="KW-0540">Nuclease</keyword>
<dbReference type="GO" id="GO:0004518">
    <property type="term" value="F:nuclease activity"/>
    <property type="evidence" value="ECO:0007669"/>
    <property type="project" value="UniProtKB-KW"/>
</dbReference>
<dbReference type="EMBL" id="JBHTBF010000002">
    <property type="protein sequence ID" value="MFC7317990.1"/>
    <property type="molecule type" value="Genomic_DNA"/>
</dbReference>
<evidence type="ECO:0000256" key="3">
    <source>
        <dbReference type="ARBA" id="ARBA00022722"/>
    </source>
</evidence>
<keyword evidence="2" id="KW-1277">Toxin-antitoxin system</keyword>
<dbReference type="Gene3D" id="1.20.120.580">
    <property type="entry name" value="bsu32300-like"/>
    <property type="match status" value="1"/>
</dbReference>
<sequence>MVDEKVFVDKLRHINRYTADLRQMQDVPEQEYLNDVVIQRAVERTLMNLIQGRIDLAQHVRSTEGLSPSGTAKREMEALEVAVILSTETRERMEEAVGFRNVLAHQYGNIDHEIVYEVLRDDLHWFERFQQEPARWFQQHHS</sequence>
<comment type="similarity">
    <text evidence="5">Belongs to the HepT RNase toxin family.</text>
</comment>
<dbReference type="InterPro" id="IPR037038">
    <property type="entry name" value="HepT-like_sf"/>
</dbReference>
<gene>
    <name evidence="6" type="ORF">ACFQPE_14475</name>
</gene>
<dbReference type="InterPro" id="IPR052379">
    <property type="entry name" value="Type_VII_TA_RNase"/>
</dbReference>
<evidence type="ECO:0000313" key="6">
    <source>
        <dbReference type="EMBL" id="MFC7317990.1"/>
    </source>
</evidence>
<evidence type="ECO:0000256" key="2">
    <source>
        <dbReference type="ARBA" id="ARBA00022649"/>
    </source>
</evidence>
<organism evidence="6 7">
    <name type="scientific">Halomarina halobia</name>
    <dbReference type="NCBI Taxonomy" id="3033386"/>
    <lineage>
        <taxon>Archaea</taxon>
        <taxon>Methanobacteriati</taxon>
        <taxon>Methanobacteriota</taxon>
        <taxon>Stenosarchaea group</taxon>
        <taxon>Halobacteria</taxon>
        <taxon>Halobacteriales</taxon>
        <taxon>Natronomonadaceae</taxon>
        <taxon>Halomarina</taxon>
    </lineage>
</organism>
<dbReference type="GO" id="GO:0016787">
    <property type="term" value="F:hydrolase activity"/>
    <property type="evidence" value="ECO:0007669"/>
    <property type="project" value="UniProtKB-KW"/>
</dbReference>
<protein>
    <submittedName>
        <fullName evidence="6">DUF86 domain-containing protein</fullName>
    </submittedName>
</protein>
<dbReference type="PANTHER" id="PTHR33397:SF5">
    <property type="entry name" value="RNASE YUTE-RELATED"/>
    <property type="match status" value="1"/>
</dbReference>
<keyword evidence="4" id="KW-0378">Hydrolase</keyword>
<comment type="caution">
    <text evidence="6">The sequence shown here is derived from an EMBL/GenBank/DDBJ whole genome shotgun (WGS) entry which is preliminary data.</text>
</comment>
<keyword evidence="7" id="KW-1185">Reference proteome</keyword>
<dbReference type="InterPro" id="IPR008201">
    <property type="entry name" value="HepT-like"/>
</dbReference>
<dbReference type="NCBIfam" id="NF047751">
    <property type="entry name" value="HepT_toxin"/>
    <property type="match status" value="1"/>
</dbReference>
<reference evidence="6 7" key="1">
    <citation type="journal article" date="2019" name="Int. J. Syst. Evol. Microbiol.">
        <title>The Global Catalogue of Microorganisms (GCM) 10K type strain sequencing project: providing services to taxonomists for standard genome sequencing and annotation.</title>
        <authorList>
            <consortium name="The Broad Institute Genomics Platform"/>
            <consortium name="The Broad Institute Genome Sequencing Center for Infectious Disease"/>
            <person name="Wu L."/>
            <person name="Ma J."/>
        </authorList>
    </citation>
    <scope>NUCLEOTIDE SEQUENCE [LARGE SCALE GENOMIC DNA]</scope>
    <source>
        <strain evidence="6 7">PSR21</strain>
    </source>
</reference>
<evidence type="ECO:0000256" key="4">
    <source>
        <dbReference type="ARBA" id="ARBA00022801"/>
    </source>
</evidence>
<keyword evidence="1" id="KW-0597">Phosphoprotein</keyword>
<evidence type="ECO:0000313" key="7">
    <source>
        <dbReference type="Proteomes" id="UP001596547"/>
    </source>
</evidence>
<dbReference type="Pfam" id="PF01934">
    <property type="entry name" value="HepT-like"/>
    <property type="match status" value="1"/>
</dbReference>
<evidence type="ECO:0000256" key="1">
    <source>
        <dbReference type="ARBA" id="ARBA00022553"/>
    </source>
</evidence>
<dbReference type="Proteomes" id="UP001596547">
    <property type="component" value="Unassembled WGS sequence"/>
</dbReference>
<evidence type="ECO:0000256" key="5">
    <source>
        <dbReference type="ARBA" id="ARBA00024207"/>
    </source>
</evidence>
<dbReference type="RefSeq" id="WP_276302775.1">
    <property type="nucleotide sequence ID" value="NZ_CP119992.1"/>
</dbReference>
<dbReference type="AlphaFoldDB" id="A0ABD6ACS3"/>
<accession>A0ABD6ACS3</accession>
<dbReference type="PANTHER" id="PTHR33397">
    <property type="entry name" value="UPF0331 PROTEIN YUTE"/>
    <property type="match status" value="1"/>
</dbReference>
<name>A0ABD6ACS3_9EURY</name>